<proteinExistence type="predicted"/>
<dbReference type="InterPro" id="IPR003607">
    <property type="entry name" value="HD/PDEase_dom"/>
</dbReference>
<dbReference type="CDD" id="cd00077">
    <property type="entry name" value="HDc"/>
    <property type="match status" value="1"/>
</dbReference>
<protein>
    <submittedName>
        <fullName evidence="2">HD domain-containing protein</fullName>
    </submittedName>
</protein>
<accession>A0A3R7CQ31</accession>
<dbReference type="SMART" id="SM00471">
    <property type="entry name" value="HDc"/>
    <property type="match status" value="1"/>
</dbReference>
<evidence type="ECO:0000313" key="3">
    <source>
        <dbReference type="Proteomes" id="UP000284109"/>
    </source>
</evidence>
<reference evidence="2 3" key="1">
    <citation type="submission" date="2018-07" db="EMBL/GenBank/DDBJ databases">
        <title>Genome sequences of six Lactobacillus spp. isolated from bumble bee guts.</title>
        <authorList>
            <person name="Motta E.V.S."/>
            <person name="Moran N.A."/>
        </authorList>
    </citation>
    <scope>NUCLEOTIDE SEQUENCE [LARGE SCALE GENOMIC DNA]</scope>
    <source>
        <strain evidence="2 3">BI-1.1</strain>
    </source>
</reference>
<dbReference type="AlphaFoldDB" id="A0A3R7CQ31"/>
<dbReference type="SUPFAM" id="SSF109604">
    <property type="entry name" value="HD-domain/PDEase-like"/>
    <property type="match status" value="1"/>
</dbReference>
<evidence type="ECO:0000259" key="1">
    <source>
        <dbReference type="SMART" id="SM00471"/>
    </source>
</evidence>
<keyword evidence="3" id="KW-1185">Reference proteome</keyword>
<sequence length="214" mass="24622">MKLNIIKQYAYQTLKADTSGHDFYHVQRVAHLAQNLWNIDHQPTTNDTLIAASYLHDTIDEKIVTSSPQALKRVTKLLQTAECAPSEQEQILTTITHMSFADNLTNHYQLPLIGQYVQDADRLDALGAIGIARTFAYGGKQNQPLYDPKIKPRQLTSHSQYRQHPTTTINHFYEKLFQLQDTMNTAAGYHIAQQRTIFMQEFLAKFMQEWQGQI</sequence>
<dbReference type="Gene3D" id="1.10.472.50">
    <property type="entry name" value="HD-domain/PDEase-like"/>
    <property type="match status" value="1"/>
</dbReference>
<name>A0A3R7CQ31_9LACO</name>
<comment type="caution">
    <text evidence="2">The sequence shown here is derived from an EMBL/GenBank/DDBJ whole genome shotgun (WGS) entry which is preliminary data.</text>
</comment>
<dbReference type="RefSeq" id="WP_118899354.1">
    <property type="nucleotide sequence ID" value="NZ_QOCR01000001.1"/>
</dbReference>
<dbReference type="PANTHER" id="PTHR33594:SF1">
    <property type="entry name" value="HD_PDEASE DOMAIN-CONTAINING PROTEIN"/>
    <property type="match status" value="1"/>
</dbReference>
<dbReference type="Proteomes" id="UP000284109">
    <property type="component" value="Unassembled WGS sequence"/>
</dbReference>
<dbReference type="OrthoDB" id="9797344at2"/>
<organism evidence="2 3">
    <name type="scientific">Bombilactobacillus bombi</name>
    <dbReference type="NCBI Taxonomy" id="1303590"/>
    <lineage>
        <taxon>Bacteria</taxon>
        <taxon>Bacillati</taxon>
        <taxon>Bacillota</taxon>
        <taxon>Bacilli</taxon>
        <taxon>Lactobacillales</taxon>
        <taxon>Lactobacillaceae</taxon>
        <taxon>Bombilactobacillus</taxon>
    </lineage>
</organism>
<dbReference type="Gene3D" id="1.20.58.1910">
    <property type="match status" value="1"/>
</dbReference>
<dbReference type="EMBL" id="QOCR01000001">
    <property type="protein sequence ID" value="RHW51834.1"/>
    <property type="molecule type" value="Genomic_DNA"/>
</dbReference>
<evidence type="ECO:0000313" key="2">
    <source>
        <dbReference type="EMBL" id="RHW51834.1"/>
    </source>
</evidence>
<feature type="domain" description="HD/PDEase" evidence="1">
    <location>
        <begin position="18"/>
        <end position="135"/>
    </location>
</feature>
<dbReference type="PANTHER" id="PTHR33594">
    <property type="entry name" value="SUPERFAMILY HYDROLASE, PUTATIVE (AFU_ORTHOLOGUE AFUA_1G03035)-RELATED"/>
    <property type="match status" value="1"/>
</dbReference>
<gene>
    <name evidence="2" type="ORF">DS831_00410</name>
</gene>